<evidence type="ECO:0000256" key="1">
    <source>
        <dbReference type="SAM" id="Phobius"/>
    </source>
</evidence>
<evidence type="ECO:0008006" key="4">
    <source>
        <dbReference type="Google" id="ProtNLM"/>
    </source>
</evidence>
<comment type="caution">
    <text evidence="2">The sequence shown here is derived from an EMBL/GenBank/DDBJ whole genome shotgun (WGS) entry which is preliminary data.</text>
</comment>
<dbReference type="Pfam" id="PF05056">
    <property type="entry name" value="DUF674"/>
    <property type="match status" value="1"/>
</dbReference>
<dbReference type="PANTHER" id="PTHR33103:SF27">
    <property type="entry name" value="OS04G0594700 PROTEIN"/>
    <property type="match status" value="1"/>
</dbReference>
<dbReference type="AlphaFoldDB" id="A0A835ILJ3"/>
<feature type="transmembrane region" description="Helical" evidence="1">
    <location>
        <begin position="279"/>
        <end position="299"/>
    </location>
</feature>
<keyword evidence="1" id="KW-0472">Membrane</keyword>
<dbReference type="Proteomes" id="UP000631114">
    <property type="component" value="Unassembled WGS sequence"/>
</dbReference>
<evidence type="ECO:0000313" key="2">
    <source>
        <dbReference type="EMBL" id="KAF9618783.1"/>
    </source>
</evidence>
<keyword evidence="1" id="KW-0812">Transmembrane</keyword>
<organism evidence="2 3">
    <name type="scientific">Coptis chinensis</name>
    <dbReference type="NCBI Taxonomy" id="261450"/>
    <lineage>
        <taxon>Eukaryota</taxon>
        <taxon>Viridiplantae</taxon>
        <taxon>Streptophyta</taxon>
        <taxon>Embryophyta</taxon>
        <taxon>Tracheophyta</taxon>
        <taxon>Spermatophyta</taxon>
        <taxon>Magnoliopsida</taxon>
        <taxon>Ranunculales</taxon>
        <taxon>Ranunculaceae</taxon>
        <taxon>Coptidoideae</taxon>
        <taxon>Coptis</taxon>
    </lineage>
</organism>
<dbReference type="EMBL" id="JADFTS010000002">
    <property type="protein sequence ID" value="KAF9618783.1"/>
    <property type="molecule type" value="Genomic_DNA"/>
</dbReference>
<dbReference type="OrthoDB" id="1277335at2759"/>
<keyword evidence="1" id="KW-1133">Transmembrane helix</keyword>
<accession>A0A835ILJ3</accession>
<dbReference type="PANTHER" id="PTHR33103">
    <property type="entry name" value="OS01G0153900 PROTEIN"/>
    <property type="match status" value="1"/>
</dbReference>
<protein>
    <recommendedName>
        <fullName evidence="4">DUF674 family protein</fullName>
    </recommendedName>
</protein>
<keyword evidence="3" id="KW-1185">Reference proteome</keyword>
<proteinExistence type="predicted"/>
<evidence type="ECO:0000313" key="3">
    <source>
        <dbReference type="Proteomes" id="UP000631114"/>
    </source>
</evidence>
<sequence>MAEKKTISIKLLVDKEKNRVVFAEADKDFVDILFSFLTLPIGTIVSLADKKSNLGCMDSLYQSVEALDVQYFQTEDCKNLLLTPKSTAEYKYRNLELNFIGHDTNPPRYYICPTWTCATETHCLVSMFENAKCLCGEKMSKNVLVGGNIIKRDRNNGVVFVNGNEKFIISDGLQVKTVSTETSLAILQRFGIQDGTALEERIVTVGSDKVLNLLHHCLLSKTPLTDVFLLKQHKIQRKLIKTEPLGKLQSRSDANKMKLNLLIRKSHNKVLYAVVKADFLNFIFGFFAFPVGSVIKLLGVSSLGRIDNLYRSVCDLILEAPGNFKEFYRLLDPDVACHHSDDVVVEGNTCKHGCEKAESRCINPKFKNTVTETGGEFIKRSMMFMLTDELIVERHSPISSITLVNKQGVPFSDLEERTVSVGEKEALAILKASLTSKTALSNVFCKKN</sequence>
<name>A0A835ILJ3_9MAGN</name>
<reference evidence="2 3" key="1">
    <citation type="submission" date="2020-10" db="EMBL/GenBank/DDBJ databases">
        <title>The Coptis chinensis genome and diversification of protoberbering-type alkaloids.</title>
        <authorList>
            <person name="Wang B."/>
            <person name="Shu S."/>
            <person name="Song C."/>
            <person name="Liu Y."/>
        </authorList>
    </citation>
    <scope>NUCLEOTIDE SEQUENCE [LARGE SCALE GENOMIC DNA]</scope>
    <source>
        <strain evidence="2">HL-2020</strain>
        <tissue evidence="2">Leaf</tissue>
    </source>
</reference>
<dbReference type="InterPro" id="IPR007750">
    <property type="entry name" value="DUF674"/>
</dbReference>
<gene>
    <name evidence="2" type="ORF">IFM89_002651</name>
</gene>